<dbReference type="SUPFAM" id="SSF53067">
    <property type="entry name" value="Actin-like ATPase domain"/>
    <property type="match status" value="2"/>
</dbReference>
<name>A0ABW3RLU9_9SPHI</name>
<dbReference type="CDD" id="cd24032">
    <property type="entry name" value="ASKHA_NBD_TsaB"/>
    <property type="match status" value="1"/>
</dbReference>
<evidence type="ECO:0000313" key="2">
    <source>
        <dbReference type="EMBL" id="MFD1165811.1"/>
    </source>
</evidence>
<gene>
    <name evidence="2" type="primary">tsaB</name>
    <name evidence="2" type="ORF">ACFQ2C_09375</name>
</gene>
<feature type="domain" description="Gcp-like" evidence="1">
    <location>
        <begin position="39"/>
        <end position="145"/>
    </location>
</feature>
<comment type="caution">
    <text evidence="2">The sequence shown here is derived from an EMBL/GenBank/DDBJ whole genome shotgun (WGS) entry which is preliminary data.</text>
</comment>
<dbReference type="PANTHER" id="PTHR11735">
    <property type="entry name" value="TRNA N6-ADENOSINE THREONYLCARBAMOYLTRANSFERASE"/>
    <property type="match status" value="1"/>
</dbReference>
<dbReference type="GO" id="GO:0061711">
    <property type="term" value="F:tRNA N(6)-L-threonylcarbamoyladenine synthase activity"/>
    <property type="evidence" value="ECO:0007669"/>
    <property type="project" value="UniProtKB-EC"/>
</dbReference>
<dbReference type="EMBL" id="JBHTKY010000011">
    <property type="protein sequence ID" value="MFD1165811.1"/>
    <property type="molecule type" value="Genomic_DNA"/>
</dbReference>
<dbReference type="Pfam" id="PF00814">
    <property type="entry name" value="TsaD"/>
    <property type="match status" value="1"/>
</dbReference>
<dbReference type="Proteomes" id="UP001597205">
    <property type="component" value="Unassembled WGS sequence"/>
</dbReference>
<dbReference type="InterPro" id="IPR043129">
    <property type="entry name" value="ATPase_NBD"/>
</dbReference>
<dbReference type="EC" id="2.3.1.234" evidence="2"/>
<keyword evidence="2" id="KW-0808">Transferase</keyword>
<organism evidence="2 3">
    <name type="scientific">Sphingobacterium daejeonense</name>
    <dbReference type="NCBI Taxonomy" id="371142"/>
    <lineage>
        <taxon>Bacteria</taxon>
        <taxon>Pseudomonadati</taxon>
        <taxon>Bacteroidota</taxon>
        <taxon>Sphingobacteriia</taxon>
        <taxon>Sphingobacteriales</taxon>
        <taxon>Sphingobacteriaceae</taxon>
        <taxon>Sphingobacterium</taxon>
    </lineage>
</organism>
<dbReference type="PANTHER" id="PTHR11735:SF11">
    <property type="entry name" value="TRNA THREONYLCARBAMOYLADENOSINE BIOSYNTHESIS PROTEIN TSAB"/>
    <property type="match status" value="1"/>
</dbReference>
<evidence type="ECO:0000259" key="1">
    <source>
        <dbReference type="Pfam" id="PF00814"/>
    </source>
</evidence>
<evidence type="ECO:0000313" key="3">
    <source>
        <dbReference type="Proteomes" id="UP001597205"/>
    </source>
</evidence>
<proteinExistence type="predicted"/>
<keyword evidence="3" id="KW-1185">Reference proteome</keyword>
<dbReference type="InterPro" id="IPR000905">
    <property type="entry name" value="Gcp-like_dom"/>
</dbReference>
<reference evidence="3" key="1">
    <citation type="journal article" date="2019" name="Int. J. Syst. Evol. Microbiol.">
        <title>The Global Catalogue of Microorganisms (GCM) 10K type strain sequencing project: providing services to taxonomists for standard genome sequencing and annotation.</title>
        <authorList>
            <consortium name="The Broad Institute Genomics Platform"/>
            <consortium name="The Broad Institute Genome Sequencing Center for Infectious Disease"/>
            <person name="Wu L."/>
            <person name="Ma J."/>
        </authorList>
    </citation>
    <scope>NUCLEOTIDE SEQUENCE [LARGE SCALE GENOMIC DNA]</scope>
    <source>
        <strain evidence="3">CCUG 52468</strain>
    </source>
</reference>
<dbReference type="InterPro" id="IPR022496">
    <property type="entry name" value="T6A_TsaB"/>
</dbReference>
<dbReference type="NCBIfam" id="TIGR03725">
    <property type="entry name" value="T6A_YeaZ"/>
    <property type="match status" value="1"/>
</dbReference>
<accession>A0ABW3RLU9</accession>
<keyword evidence="2" id="KW-0012">Acyltransferase</keyword>
<protein>
    <submittedName>
        <fullName evidence="2">tRNA (Adenosine(37)-N6)-threonylcarbamoyltransferase complex dimerization subunit type 1 TsaB</fullName>
        <ecNumber evidence="2">2.3.1.234</ecNumber>
    </submittedName>
</protein>
<sequence length="238" mass="26222">MMSNSYILAIETATNLCSVSLSNHGEHVLSVVGEEPNLHATKLTIFIQELLEKAGLQFNHLAAVAVSMGPGSYTGLRIGVSTAKGLCYALDIPLISNNTLDALVAGLLAHHTLELDNKTLLLPMIDARRREVYTAVYSNDGSLIKQTEALIIDEESFNPYLEQGFKLVLFGSGADKFKETFENNSSVQVISGFDSLAFYQDALSFQKYQDEGFEDVAYFEPFYLKDFVATTPKKSPFL</sequence>
<dbReference type="Gene3D" id="3.30.420.40">
    <property type="match status" value="2"/>
</dbReference>